<evidence type="ECO:0000313" key="3">
    <source>
        <dbReference type="Proteomes" id="UP001291930"/>
    </source>
</evidence>
<dbReference type="Proteomes" id="UP001291930">
    <property type="component" value="Unassembled WGS sequence"/>
</dbReference>
<accession>A0ABU5JVD8</accession>
<dbReference type="SUPFAM" id="SSF55008">
    <property type="entry name" value="HMA, heavy metal-associated domain"/>
    <property type="match status" value="1"/>
</dbReference>
<gene>
    <name evidence="2" type="ORF">U2I54_09890</name>
</gene>
<reference evidence="3" key="1">
    <citation type="submission" date="2023-11" db="EMBL/GenBank/DDBJ databases">
        <title>Genome Sequence of Bacillus pseudomycoides stain BUPM19.</title>
        <authorList>
            <person name="Farhat A."/>
        </authorList>
    </citation>
    <scope>NUCLEOTIDE SEQUENCE [LARGE SCALE GENOMIC DNA]</scope>
    <source>
        <strain evidence="3">BUPM19</strain>
    </source>
</reference>
<comment type="caution">
    <text evidence="2">The sequence shown here is derived from an EMBL/GenBank/DDBJ whole genome shotgun (WGS) entry which is preliminary data.</text>
</comment>
<dbReference type="InterPro" id="IPR006121">
    <property type="entry name" value="HMA_dom"/>
</dbReference>
<evidence type="ECO:0000313" key="2">
    <source>
        <dbReference type="EMBL" id="MDZ5607411.1"/>
    </source>
</evidence>
<dbReference type="Pfam" id="PF00403">
    <property type="entry name" value="HMA"/>
    <property type="match status" value="1"/>
</dbReference>
<dbReference type="InterPro" id="IPR036163">
    <property type="entry name" value="HMA_dom_sf"/>
</dbReference>
<name>A0ABU5JVD8_9BACI</name>
<sequence length="69" mass="7804">MSTIQLALNDVACIGCIGKIKRRMKKYSGIEQVKVISGSGVMEISFNENIIQPEEINDKIQKLTFRIFD</sequence>
<dbReference type="RefSeq" id="WP_374217558.1">
    <property type="nucleotide sequence ID" value="NZ_JAXOVW010000016.1"/>
</dbReference>
<dbReference type="CDD" id="cd00371">
    <property type="entry name" value="HMA"/>
    <property type="match status" value="1"/>
</dbReference>
<proteinExistence type="predicted"/>
<feature type="domain" description="HMA" evidence="1">
    <location>
        <begin position="2"/>
        <end position="68"/>
    </location>
</feature>
<protein>
    <submittedName>
        <fullName evidence="2">Heavy-metal-associated domain-containing protein</fullName>
    </submittedName>
</protein>
<dbReference type="EMBL" id="JAXOVW010000016">
    <property type="protein sequence ID" value="MDZ5607411.1"/>
    <property type="molecule type" value="Genomic_DNA"/>
</dbReference>
<dbReference type="Gene3D" id="3.30.70.100">
    <property type="match status" value="1"/>
</dbReference>
<organism evidence="2 3">
    <name type="scientific">Bacillus bingmayongensis</name>
    <dbReference type="NCBI Taxonomy" id="1150157"/>
    <lineage>
        <taxon>Bacteria</taxon>
        <taxon>Bacillati</taxon>
        <taxon>Bacillota</taxon>
        <taxon>Bacilli</taxon>
        <taxon>Bacillales</taxon>
        <taxon>Bacillaceae</taxon>
        <taxon>Bacillus</taxon>
    </lineage>
</organism>
<evidence type="ECO:0000259" key="1">
    <source>
        <dbReference type="PROSITE" id="PS50846"/>
    </source>
</evidence>
<dbReference type="PROSITE" id="PS50846">
    <property type="entry name" value="HMA_2"/>
    <property type="match status" value="1"/>
</dbReference>
<keyword evidence="3" id="KW-1185">Reference proteome</keyword>